<accession>A0A1P9WW97</accession>
<sequence length="338" mass="38255">MLVTICNIRQLPQAFALGDSFIRQTPLQTGSSPAVLIGLADDPARLPANFESPFPLVPVSNFLSDSQLADLSAAYTPTEFAAACKPAFIADVFQRYADVDDVIYADPNIFFVSSTILITDRLRQSTLLLTPYVTRSPGDGLWPDEKFFQNVGLYNADFLAFRRSDETARMLTWWQDRTTGRARIDFCEGLCTDQIWLMHVPVFFRDVQIIKNPGWHTGIWNLPERRLDKTPEGWVVSVPAEQNQPLLFANFKGLYNRNEGFFPHQTRLSLASRPDVRTLLTVYQQALSVHLHPALAQVSPALGQRSEPVILRGWRHTLVRSLRNMVKYVNQVPLPAVR</sequence>
<dbReference type="AlphaFoldDB" id="A0A1P9WW97"/>
<reference evidence="1 2" key="1">
    <citation type="submission" date="2016-01" db="EMBL/GenBank/DDBJ databases">
        <authorList>
            <person name="Oliw E.H."/>
        </authorList>
    </citation>
    <scope>NUCLEOTIDE SEQUENCE [LARGE SCALE GENOMIC DNA]</scope>
    <source>
        <strain evidence="1 2">DY10</strain>
    </source>
</reference>
<organism evidence="1 2">
    <name type="scientific">Spirosoma montaniterrae</name>
    <dbReference type="NCBI Taxonomy" id="1178516"/>
    <lineage>
        <taxon>Bacteria</taxon>
        <taxon>Pseudomonadati</taxon>
        <taxon>Bacteroidota</taxon>
        <taxon>Cytophagia</taxon>
        <taxon>Cytophagales</taxon>
        <taxon>Cytophagaceae</taxon>
        <taxon>Spirosoma</taxon>
    </lineage>
</organism>
<dbReference type="OrthoDB" id="186344at2"/>
<dbReference type="STRING" id="1178516.AWR27_10195"/>
<keyword evidence="2" id="KW-1185">Reference proteome</keyword>
<dbReference type="Proteomes" id="UP000187941">
    <property type="component" value="Chromosome"/>
</dbReference>
<evidence type="ECO:0000313" key="1">
    <source>
        <dbReference type="EMBL" id="AQG79665.1"/>
    </source>
</evidence>
<gene>
    <name evidence="1" type="ORF">AWR27_10195</name>
</gene>
<name>A0A1P9WW97_9BACT</name>
<dbReference type="KEGG" id="smon:AWR27_10195"/>
<proteinExistence type="predicted"/>
<dbReference type="EMBL" id="CP014263">
    <property type="protein sequence ID" value="AQG79665.1"/>
    <property type="molecule type" value="Genomic_DNA"/>
</dbReference>
<evidence type="ECO:0000313" key="2">
    <source>
        <dbReference type="Proteomes" id="UP000187941"/>
    </source>
</evidence>
<protein>
    <recommendedName>
        <fullName evidence="3">Glycosyl transferase</fullName>
    </recommendedName>
</protein>
<dbReference type="RefSeq" id="WP_077131100.1">
    <property type="nucleotide sequence ID" value="NZ_CP014263.1"/>
</dbReference>
<evidence type="ECO:0008006" key="3">
    <source>
        <dbReference type="Google" id="ProtNLM"/>
    </source>
</evidence>